<feature type="compositionally biased region" description="Basic and acidic residues" evidence="1">
    <location>
        <begin position="560"/>
        <end position="589"/>
    </location>
</feature>
<feature type="region of interest" description="Disordered" evidence="1">
    <location>
        <begin position="537"/>
        <end position="589"/>
    </location>
</feature>
<reference evidence="2 3" key="1">
    <citation type="submission" date="2019-10" db="EMBL/GenBank/DDBJ databases">
        <authorList>
            <person name="Palmer J.M."/>
        </authorList>
    </citation>
    <scope>NUCLEOTIDE SEQUENCE [LARGE SCALE GENOMIC DNA]</scope>
    <source>
        <strain evidence="2 3">TWF730</strain>
    </source>
</reference>
<evidence type="ECO:0000256" key="1">
    <source>
        <dbReference type="SAM" id="MobiDB-lite"/>
    </source>
</evidence>
<organism evidence="2 3">
    <name type="scientific">Orbilia blumenaviensis</name>
    <dbReference type="NCBI Taxonomy" id="1796055"/>
    <lineage>
        <taxon>Eukaryota</taxon>
        <taxon>Fungi</taxon>
        <taxon>Dikarya</taxon>
        <taxon>Ascomycota</taxon>
        <taxon>Pezizomycotina</taxon>
        <taxon>Orbiliomycetes</taxon>
        <taxon>Orbiliales</taxon>
        <taxon>Orbiliaceae</taxon>
        <taxon>Orbilia</taxon>
    </lineage>
</organism>
<feature type="compositionally biased region" description="Polar residues" evidence="1">
    <location>
        <begin position="127"/>
        <end position="136"/>
    </location>
</feature>
<dbReference type="AlphaFoldDB" id="A0AAV9VLH5"/>
<protein>
    <submittedName>
        <fullName evidence="2">Uncharacterized protein</fullName>
    </submittedName>
</protein>
<evidence type="ECO:0000313" key="2">
    <source>
        <dbReference type="EMBL" id="KAK6362337.1"/>
    </source>
</evidence>
<keyword evidence="3" id="KW-1185">Reference proteome</keyword>
<name>A0AAV9VLH5_9PEZI</name>
<feature type="compositionally biased region" description="Low complexity" evidence="1">
    <location>
        <begin position="107"/>
        <end position="121"/>
    </location>
</feature>
<feature type="compositionally biased region" description="Basic residues" evidence="1">
    <location>
        <begin position="736"/>
        <end position="745"/>
    </location>
</feature>
<dbReference type="EMBL" id="JAVHNS010000002">
    <property type="protein sequence ID" value="KAK6362337.1"/>
    <property type="molecule type" value="Genomic_DNA"/>
</dbReference>
<proteinExistence type="predicted"/>
<feature type="compositionally biased region" description="Polar residues" evidence="1">
    <location>
        <begin position="379"/>
        <end position="393"/>
    </location>
</feature>
<feature type="compositionally biased region" description="Basic and acidic residues" evidence="1">
    <location>
        <begin position="689"/>
        <end position="704"/>
    </location>
</feature>
<feature type="region of interest" description="Disordered" evidence="1">
    <location>
        <begin position="1"/>
        <end position="198"/>
    </location>
</feature>
<feature type="compositionally biased region" description="Low complexity" evidence="1">
    <location>
        <begin position="35"/>
        <end position="49"/>
    </location>
</feature>
<feature type="region of interest" description="Disordered" evidence="1">
    <location>
        <begin position="230"/>
        <end position="405"/>
    </location>
</feature>
<dbReference type="Proteomes" id="UP001373714">
    <property type="component" value="Unassembled WGS sequence"/>
</dbReference>
<feature type="compositionally biased region" description="Pro residues" evidence="1">
    <location>
        <begin position="295"/>
        <end position="318"/>
    </location>
</feature>
<feature type="compositionally biased region" description="Pro residues" evidence="1">
    <location>
        <begin position="156"/>
        <end position="171"/>
    </location>
</feature>
<feature type="compositionally biased region" description="Basic and acidic residues" evidence="1">
    <location>
        <begin position="447"/>
        <end position="460"/>
    </location>
</feature>
<comment type="caution">
    <text evidence="2">The sequence shown here is derived from an EMBL/GenBank/DDBJ whole genome shotgun (WGS) entry which is preliminary data.</text>
</comment>
<feature type="region of interest" description="Disordered" evidence="1">
    <location>
        <begin position="431"/>
        <end position="466"/>
    </location>
</feature>
<accession>A0AAV9VLH5</accession>
<evidence type="ECO:0000313" key="3">
    <source>
        <dbReference type="Proteomes" id="UP001373714"/>
    </source>
</evidence>
<feature type="compositionally biased region" description="Low complexity" evidence="1">
    <location>
        <begin position="56"/>
        <end position="65"/>
    </location>
</feature>
<sequence length="745" mass="80857">MPAPKRRHQRDPVSERQQLSGDPPEPKRHQGGIYPPGSSVTQGQSSTTVTPPPPAISSNPSLLPSPSLPIPQTVQLGTPRQACEEGTLNMEPTPEPPNDDEESLYHTQESSTPSSRSPQPRDGTATEPDQATAQSTSHEDGLEEVLASAAIDGVYPPLPVQAPPPPPPIPPIGSYDVGSSASPGSGYPHQIPPSFAPPIAEDAALWGGLSEAEIRRQINMLEALERRRHESIPPVSEPLPPLVISSLPSPPTGPQTANLRQNRLGPPPLPPGSNPAQQASPFQPILSGPHHPTTFAPPPGFSRLGPPPLPPSPLPGSQPPGLFGPVLPQPHRPLGGHGVFNTAPPFPQHFDHNSLSEGARSRRGATSIHFDDSDPFGSGTRSTHTSMRGTLNQPPIDPFRSPLSAPQGFDLGLPTNTNNDTIGLLQRLFPSSSLSPSSRAKKAHSAPSDKGKRPETREEPYLTSSEITSRIRQLRRLQGVHDYQPTSIHPGSTTQDPTFRFSPAKAQYEAVVPMAYFMNNPNTRPLSTTDPFFRSFPSDPEEITSLRGTRLAKRPPTPEIRLDETPVGKKEYTKRKRESEKKQDWSERREVSLPRSWHLQYSSRSRTMIGPGGHIVSSSSTGRGISLEGALDDGGLQEQLEIMRREYIRKRQAVSRVRPEGEDSNSATFAPFSELGASLLRSTQSRRTGRPEESQPLEVGREPENVSELSWHASPPLAGASSADAPTDEASEQSQRRRKESRTRK</sequence>
<feature type="region of interest" description="Disordered" evidence="1">
    <location>
        <begin position="652"/>
        <end position="745"/>
    </location>
</feature>
<gene>
    <name evidence="2" type="ORF">TWF730_006032</name>
</gene>